<dbReference type="InterPro" id="IPR050237">
    <property type="entry name" value="ATP-dep_AMP-bd_enzyme"/>
</dbReference>
<sequence>MMAQTKGKKEVVAEYDVFDGLNFRQLLEKTANAYPDKEALVYKDKRVSYREFNENVDKLATEFQRIGIQKEDCCAVLLPNSLEATYVQYAILKLGAIFIGLSTRYRKFELTYMLKHSEAKALVSVDEFMGTNFLDLLEEIKAELPHLNTFVVQGKNVPPNVYSLEGLFAKHTKPAILHADQVDENAIASILYTSGSTGRPKGITSTHRNIIWNAIRVCERLSIAEPDSFLMMLPLSHVFASLVLLTHAIMLGCKTVIMDVFEPEEALRLIEEEKISILYGVPTMFVMMLNHPNFKKYDLSSLRTGYLSGATCPPDLVRSIIDDMGCSISQAYGMAETCCMCVSEYGDTPDIKAETCGYPLRDVEVRVVDEEGKECPVGQVGEFVVRGDNVTRGYYKAPELNREAFDEEGWFHSGDLGLEDDNGRYRFVGRKKEMITRGGFHLFPVEIEEVICQFPSVQFAAVVGLPDKIMTEISCACVMPKPGQEIEVEALKTYLKANLARNKLPDRIEVFSDLPMTTTNKILKYQLVEDLILQGRPIDKK</sequence>
<dbReference type="Gene3D" id="3.40.50.12780">
    <property type="entry name" value="N-terminal domain of ligase-like"/>
    <property type="match status" value="1"/>
</dbReference>
<protein>
    <submittedName>
        <fullName evidence="3">Acyl--CoA ligase</fullName>
    </submittedName>
</protein>
<dbReference type="InterPro" id="IPR000873">
    <property type="entry name" value="AMP-dep_synth/lig_dom"/>
</dbReference>
<feature type="domain" description="AMP-dependent synthetase/ligase" evidence="1">
    <location>
        <begin position="27"/>
        <end position="395"/>
    </location>
</feature>
<feature type="domain" description="AMP-binding enzyme C-terminal" evidence="2">
    <location>
        <begin position="446"/>
        <end position="521"/>
    </location>
</feature>
<dbReference type="InterPro" id="IPR020845">
    <property type="entry name" value="AMP-binding_CS"/>
</dbReference>
<organism evidence="3 4">
    <name type="scientific">Desulfomonile tiedjei</name>
    <dbReference type="NCBI Taxonomy" id="2358"/>
    <lineage>
        <taxon>Bacteria</taxon>
        <taxon>Pseudomonadati</taxon>
        <taxon>Thermodesulfobacteriota</taxon>
        <taxon>Desulfomonilia</taxon>
        <taxon>Desulfomonilales</taxon>
        <taxon>Desulfomonilaceae</taxon>
        <taxon>Desulfomonile</taxon>
    </lineage>
</organism>
<dbReference type="PANTHER" id="PTHR43767">
    <property type="entry name" value="LONG-CHAIN-FATTY-ACID--COA LIGASE"/>
    <property type="match status" value="1"/>
</dbReference>
<keyword evidence="3" id="KW-0436">Ligase</keyword>
<reference evidence="3" key="1">
    <citation type="submission" date="2020-07" db="EMBL/GenBank/DDBJ databases">
        <title>Huge and variable diversity of episymbiotic CPR bacteria and DPANN archaea in groundwater ecosystems.</title>
        <authorList>
            <person name="He C.Y."/>
            <person name="Keren R."/>
            <person name="Whittaker M."/>
            <person name="Farag I.F."/>
            <person name="Doudna J."/>
            <person name="Cate J.H.D."/>
            <person name="Banfield J.F."/>
        </authorList>
    </citation>
    <scope>NUCLEOTIDE SEQUENCE</scope>
    <source>
        <strain evidence="3">NC_groundwater_1664_Pr3_B-0.1um_52_9</strain>
    </source>
</reference>
<evidence type="ECO:0000313" key="3">
    <source>
        <dbReference type="EMBL" id="MBI5249827.1"/>
    </source>
</evidence>
<gene>
    <name evidence="3" type="ORF">HY912_10055</name>
</gene>
<dbReference type="Pfam" id="PF13193">
    <property type="entry name" value="AMP-binding_C"/>
    <property type="match status" value="1"/>
</dbReference>
<dbReference type="Proteomes" id="UP000807825">
    <property type="component" value="Unassembled WGS sequence"/>
</dbReference>
<dbReference type="InterPro" id="IPR045851">
    <property type="entry name" value="AMP-bd_C_sf"/>
</dbReference>
<dbReference type="GO" id="GO:0016878">
    <property type="term" value="F:acid-thiol ligase activity"/>
    <property type="evidence" value="ECO:0007669"/>
    <property type="project" value="UniProtKB-ARBA"/>
</dbReference>
<dbReference type="InterPro" id="IPR042099">
    <property type="entry name" value="ANL_N_sf"/>
</dbReference>
<dbReference type="InterPro" id="IPR025110">
    <property type="entry name" value="AMP-bd_C"/>
</dbReference>
<dbReference type="Gene3D" id="3.30.300.30">
    <property type="match status" value="1"/>
</dbReference>
<dbReference type="PANTHER" id="PTHR43767:SF1">
    <property type="entry name" value="NONRIBOSOMAL PEPTIDE SYNTHASE PES1 (EUROFUNG)-RELATED"/>
    <property type="match status" value="1"/>
</dbReference>
<evidence type="ECO:0000313" key="4">
    <source>
        <dbReference type="Proteomes" id="UP000807825"/>
    </source>
</evidence>
<evidence type="ECO:0000259" key="2">
    <source>
        <dbReference type="Pfam" id="PF13193"/>
    </source>
</evidence>
<dbReference type="EMBL" id="JACRDE010000270">
    <property type="protein sequence ID" value="MBI5249827.1"/>
    <property type="molecule type" value="Genomic_DNA"/>
</dbReference>
<name>A0A9D6V1Q1_9BACT</name>
<proteinExistence type="predicted"/>
<dbReference type="SUPFAM" id="SSF56801">
    <property type="entry name" value="Acetyl-CoA synthetase-like"/>
    <property type="match status" value="1"/>
</dbReference>
<accession>A0A9D6V1Q1</accession>
<evidence type="ECO:0000259" key="1">
    <source>
        <dbReference type="Pfam" id="PF00501"/>
    </source>
</evidence>
<comment type="caution">
    <text evidence="3">The sequence shown here is derived from an EMBL/GenBank/DDBJ whole genome shotgun (WGS) entry which is preliminary data.</text>
</comment>
<dbReference type="Pfam" id="PF00501">
    <property type="entry name" value="AMP-binding"/>
    <property type="match status" value="1"/>
</dbReference>
<dbReference type="AlphaFoldDB" id="A0A9D6V1Q1"/>
<dbReference type="PROSITE" id="PS00455">
    <property type="entry name" value="AMP_BINDING"/>
    <property type="match status" value="1"/>
</dbReference>